<accession>A0A086TCR6</accession>
<feature type="region of interest" description="Disordered" evidence="1">
    <location>
        <begin position="1"/>
        <end position="21"/>
    </location>
</feature>
<feature type="region of interest" description="Disordered" evidence="1">
    <location>
        <begin position="168"/>
        <end position="236"/>
    </location>
</feature>
<evidence type="ECO:0000313" key="3">
    <source>
        <dbReference type="Proteomes" id="UP000029964"/>
    </source>
</evidence>
<evidence type="ECO:0000313" key="2">
    <source>
        <dbReference type="EMBL" id="KFH47148.1"/>
    </source>
</evidence>
<proteinExistence type="predicted"/>
<dbReference type="Proteomes" id="UP000029964">
    <property type="component" value="Unassembled WGS sequence"/>
</dbReference>
<feature type="compositionally biased region" description="Polar residues" evidence="1">
    <location>
        <begin position="180"/>
        <end position="189"/>
    </location>
</feature>
<dbReference type="OrthoDB" id="4505928at2759"/>
<sequence>MSKRSNSASGNTSVKASGPLVAARRVIAENQRLRELLHRQGATDEYINQYLESTLGDHTGPEMSPAAAVAAAGVTPAPAFSGAVGPGPGPGPGPGSGLSPAVQALQQQLVPRRPASLDSNAGFQLPRPPNRESIASVPTTAPSLWQTPQQGMAPMSYAAQHPVHLPGGPGAMPGAPYSTPAYSGESTPRQQQQQQQRGHYASHQLAGEIQGHPVDYNDPNASFNPNPHDYGPAGDY</sequence>
<keyword evidence="3" id="KW-1185">Reference proteome</keyword>
<protein>
    <submittedName>
        <fullName evidence="2">Uncharacterized protein</fullName>
    </submittedName>
</protein>
<dbReference type="EMBL" id="JPKY01000012">
    <property type="protein sequence ID" value="KFH47148.1"/>
    <property type="molecule type" value="Genomic_DNA"/>
</dbReference>
<evidence type="ECO:0000256" key="1">
    <source>
        <dbReference type="SAM" id="MobiDB-lite"/>
    </source>
</evidence>
<feature type="region of interest" description="Disordered" evidence="1">
    <location>
        <begin position="81"/>
        <end position="100"/>
    </location>
</feature>
<dbReference type="AlphaFoldDB" id="A0A086TCR6"/>
<dbReference type="HOGENOM" id="CLU_1175134_0_0_1"/>
<organism evidence="2 3">
    <name type="scientific">Hapsidospora chrysogenum (strain ATCC 11550 / CBS 779.69 / DSM 880 / IAM 14645 / JCM 23072 / IMI 49137)</name>
    <name type="common">Acremonium chrysogenum</name>
    <dbReference type="NCBI Taxonomy" id="857340"/>
    <lineage>
        <taxon>Eukaryota</taxon>
        <taxon>Fungi</taxon>
        <taxon>Dikarya</taxon>
        <taxon>Ascomycota</taxon>
        <taxon>Pezizomycotina</taxon>
        <taxon>Sordariomycetes</taxon>
        <taxon>Hypocreomycetidae</taxon>
        <taxon>Hypocreales</taxon>
        <taxon>Bionectriaceae</taxon>
        <taxon>Hapsidospora</taxon>
    </lineage>
</organism>
<feature type="region of interest" description="Disordered" evidence="1">
    <location>
        <begin position="114"/>
        <end position="139"/>
    </location>
</feature>
<feature type="compositionally biased region" description="Polar residues" evidence="1">
    <location>
        <begin position="1"/>
        <end position="15"/>
    </location>
</feature>
<gene>
    <name evidence="2" type="ORF">ACRE_020260</name>
</gene>
<comment type="caution">
    <text evidence="2">The sequence shown here is derived from an EMBL/GenBank/DDBJ whole genome shotgun (WGS) entry which is preliminary data.</text>
</comment>
<name>A0A086TCR6_HAPC1</name>
<dbReference type="STRING" id="857340.A0A086TCR6"/>
<reference evidence="3" key="1">
    <citation type="journal article" date="2014" name="Genome Announc.">
        <title>Genome sequence and annotation of Acremonium chrysogenum, producer of the beta-lactam antibiotic cephalosporin C.</title>
        <authorList>
            <person name="Terfehr D."/>
            <person name="Dahlmann T.A."/>
            <person name="Specht T."/>
            <person name="Zadra I."/>
            <person name="Kuernsteiner H."/>
            <person name="Kueck U."/>
        </authorList>
    </citation>
    <scope>NUCLEOTIDE SEQUENCE [LARGE SCALE GENOMIC DNA]</scope>
    <source>
        <strain evidence="3">ATCC 11550 / CBS 779.69 / DSM 880 / IAM 14645 / JCM 23072 / IMI 49137</strain>
    </source>
</reference>